<dbReference type="SUPFAM" id="SSF46785">
    <property type="entry name" value="Winged helix' DNA-binding domain"/>
    <property type="match status" value="2"/>
</dbReference>
<keyword evidence="3 6" id="KW-0240">DNA-directed RNA polymerase</keyword>
<evidence type="ECO:0000256" key="5">
    <source>
        <dbReference type="ARBA" id="ARBA00023242"/>
    </source>
</evidence>
<comment type="caution">
    <text evidence="7">The sequence shown here is derived from an EMBL/GenBank/DDBJ whole genome shotgun (WGS) entry which is preliminary data.</text>
</comment>
<dbReference type="Gene3D" id="1.10.10.10">
    <property type="entry name" value="Winged helix-like DNA-binding domain superfamily/Winged helix DNA-binding domain"/>
    <property type="match status" value="2"/>
</dbReference>
<organism evidence="7 8">
    <name type="scientific">Caerostris darwini</name>
    <dbReference type="NCBI Taxonomy" id="1538125"/>
    <lineage>
        <taxon>Eukaryota</taxon>
        <taxon>Metazoa</taxon>
        <taxon>Ecdysozoa</taxon>
        <taxon>Arthropoda</taxon>
        <taxon>Chelicerata</taxon>
        <taxon>Arachnida</taxon>
        <taxon>Araneae</taxon>
        <taxon>Araneomorphae</taxon>
        <taxon>Entelegynae</taxon>
        <taxon>Araneoidea</taxon>
        <taxon>Araneidae</taxon>
        <taxon>Caerostris</taxon>
    </lineage>
</organism>
<dbReference type="Pfam" id="PF05158">
    <property type="entry name" value="RNA_pol_Rpc34"/>
    <property type="match status" value="1"/>
</dbReference>
<dbReference type="InterPro" id="IPR036388">
    <property type="entry name" value="WH-like_DNA-bd_sf"/>
</dbReference>
<dbReference type="InterPro" id="IPR007832">
    <property type="entry name" value="RNA_pol_Rpc34"/>
</dbReference>
<evidence type="ECO:0000313" key="7">
    <source>
        <dbReference type="EMBL" id="GIY63142.1"/>
    </source>
</evidence>
<evidence type="ECO:0000313" key="8">
    <source>
        <dbReference type="Proteomes" id="UP001054837"/>
    </source>
</evidence>
<evidence type="ECO:0000256" key="1">
    <source>
        <dbReference type="ARBA" id="ARBA00004123"/>
    </source>
</evidence>
<dbReference type="InterPro" id="IPR036390">
    <property type="entry name" value="WH_DNA-bd_sf"/>
</dbReference>
<comment type="function">
    <text evidence="6">DNA-dependent RNA polymerase catalyzes the transcription of DNA into RNA using the four ribonucleoside triphosphates as substrates. Specific peripheric component of RNA polymerase III which synthesizes small RNAs, such as 5S rRNA and tRNAs.</text>
</comment>
<dbReference type="GO" id="GO:0006383">
    <property type="term" value="P:transcription by RNA polymerase III"/>
    <property type="evidence" value="ECO:0007669"/>
    <property type="project" value="UniProtKB-UniRule"/>
</dbReference>
<dbReference type="FunFam" id="1.10.10.10:FF:000237">
    <property type="entry name" value="DNA-directed RNA polymerase III subunit RPC6"/>
    <property type="match status" value="1"/>
</dbReference>
<sequence length="304" mass="33981">MAEQGSSNNEDMVLDILKRHPTGVTQQIFKESLPSLPVKDLVQIINKLSTNGKIDLLKKGKQLVYALKSDASRKTLTAGSGTEEHCILDAVKRAGNNGISPKELKLALNIPQPQITKILKNLDAQRIVKAVISSTKKKVFMLFNLEPSQEITGGTFYSGQEFETEFVDVIGEQCYQYLLRTRKISEKLSDPVAQIHASYKSSKEICAFINSLKISKVELKLPDIEKILISLVYDDKLEVSKSLTTCDMTETKSENCFRAMKALTPSSALSRFPCGTCPVYRDCHIGHPISPTNCIYMKEWLNEF</sequence>
<dbReference type="AlphaFoldDB" id="A0AAV4UYK6"/>
<reference evidence="7 8" key="1">
    <citation type="submission" date="2021-06" db="EMBL/GenBank/DDBJ databases">
        <title>Caerostris darwini draft genome.</title>
        <authorList>
            <person name="Kono N."/>
            <person name="Arakawa K."/>
        </authorList>
    </citation>
    <scope>NUCLEOTIDE SEQUENCE [LARGE SCALE GENOMIC DNA]</scope>
</reference>
<dbReference type="Proteomes" id="UP001054837">
    <property type="component" value="Unassembled WGS sequence"/>
</dbReference>
<name>A0AAV4UYK6_9ARAC</name>
<comment type="subcellular location">
    <subcellularLocation>
        <location evidence="1 6">Nucleus</location>
    </subcellularLocation>
</comment>
<dbReference type="EMBL" id="BPLQ01012162">
    <property type="protein sequence ID" value="GIY63142.1"/>
    <property type="molecule type" value="Genomic_DNA"/>
</dbReference>
<keyword evidence="8" id="KW-1185">Reference proteome</keyword>
<dbReference type="PIRSF" id="PIRSF028763">
    <property type="entry name" value="RNA_pol_Rpc34"/>
    <property type="match status" value="1"/>
</dbReference>
<evidence type="ECO:0000256" key="6">
    <source>
        <dbReference type="PIRNR" id="PIRNR028763"/>
    </source>
</evidence>
<evidence type="ECO:0000256" key="4">
    <source>
        <dbReference type="ARBA" id="ARBA00023163"/>
    </source>
</evidence>
<dbReference type="GO" id="GO:0005666">
    <property type="term" value="C:RNA polymerase III complex"/>
    <property type="evidence" value="ECO:0007669"/>
    <property type="project" value="UniProtKB-UniRule"/>
</dbReference>
<accession>A0AAV4UYK6</accession>
<evidence type="ECO:0000256" key="2">
    <source>
        <dbReference type="ARBA" id="ARBA00011038"/>
    </source>
</evidence>
<comment type="similarity">
    <text evidence="2 6">Belongs to the eukaryotic RPC34/RPC39 RNA polymerase subunit family.</text>
</comment>
<keyword evidence="4 6" id="KW-0804">Transcription</keyword>
<evidence type="ECO:0000256" key="3">
    <source>
        <dbReference type="ARBA" id="ARBA00022478"/>
    </source>
</evidence>
<dbReference type="InterPro" id="IPR016049">
    <property type="entry name" value="RNA_pol_Rpc34-like"/>
</dbReference>
<dbReference type="PANTHER" id="PTHR12780">
    <property type="entry name" value="RNA POLYMERASE III DNA DIRECTED , 39KD SUBUNIT-RELATED"/>
    <property type="match status" value="1"/>
</dbReference>
<proteinExistence type="inferred from homology"/>
<protein>
    <recommendedName>
        <fullName evidence="6">DNA-directed RNA polymerase III subunit RPC6</fullName>
        <shortName evidence="6">RNA polymerase III subunit C6</shortName>
    </recommendedName>
</protein>
<gene>
    <name evidence="7" type="primary">Polr3f</name>
    <name evidence="7" type="ORF">CDAR_492491</name>
</gene>
<keyword evidence="5 6" id="KW-0539">Nucleus</keyword>